<reference evidence="1" key="1">
    <citation type="submission" date="2013-11" db="EMBL/GenBank/DDBJ databases">
        <title>Comparative genomics of Ignicoccus.</title>
        <authorList>
            <person name="Podar M."/>
        </authorList>
    </citation>
    <scope>NUCLEOTIDE SEQUENCE</scope>
    <source>
        <strain evidence="1">DSM 13166</strain>
    </source>
</reference>
<proteinExistence type="predicted"/>
<evidence type="ECO:0000313" key="1">
    <source>
        <dbReference type="EMBL" id="UXD22015.1"/>
    </source>
</evidence>
<dbReference type="KEGG" id="ipc:IPA_00885"/>
<dbReference type="Proteomes" id="UP001063698">
    <property type="component" value="Chromosome"/>
</dbReference>
<keyword evidence="2" id="KW-1185">Reference proteome</keyword>
<dbReference type="EMBL" id="CP006868">
    <property type="protein sequence ID" value="UXD22015.1"/>
    <property type="molecule type" value="Genomic_DNA"/>
</dbReference>
<sequence length="296" mass="33282">MPKFVERNKHILLLGPGIDYLLDPERRIILIDDYFSDVYSDIVFQGYETFVSPVEPTKPDFIGAYMVAMLLSAGPSILVCGFKPDFCLLAYPAYLILFENMSTQEALEETKELLGKIYEKVEVPYQIELGLKTLERLNKLLGFEQLNVVLAAAQNYDFGKDRFRYSDRLAWLTELGAENKYILASTFYFLVEGHGKPHELFKLRTEALGKENIVKVIGEEALKVLEDIANGKTPKIMEFVEALEPGDVGIQYVKREGEVLKTKCLVGPACVSAIEKAKKLLPVETPSGPVTQVSPF</sequence>
<name>A0A977KAE1_9CREN</name>
<dbReference type="AlphaFoldDB" id="A0A977KAE1"/>
<protein>
    <submittedName>
        <fullName evidence="1">Uncharacterized protein</fullName>
    </submittedName>
</protein>
<gene>
    <name evidence="1" type="ORF">IPA_00885</name>
</gene>
<organism evidence="1 2">
    <name type="scientific">Ignicoccus pacificus DSM 13166</name>
    <dbReference type="NCBI Taxonomy" id="940294"/>
    <lineage>
        <taxon>Archaea</taxon>
        <taxon>Thermoproteota</taxon>
        <taxon>Thermoprotei</taxon>
        <taxon>Desulfurococcales</taxon>
        <taxon>Desulfurococcaceae</taxon>
        <taxon>Ignicoccus</taxon>
    </lineage>
</organism>
<evidence type="ECO:0000313" key="2">
    <source>
        <dbReference type="Proteomes" id="UP001063698"/>
    </source>
</evidence>
<accession>A0A977KAE1</accession>